<reference evidence="11" key="1">
    <citation type="submission" date="2023-07" db="EMBL/GenBank/DDBJ databases">
        <title>Sequencing the genomes of 1000 actinobacteria strains.</title>
        <authorList>
            <person name="Klenk H.-P."/>
        </authorList>
    </citation>
    <scope>NUCLEOTIDE SEQUENCE</scope>
    <source>
        <strain evidence="11">DSM 107476</strain>
    </source>
</reference>
<dbReference type="Proteomes" id="UP001180840">
    <property type="component" value="Unassembled WGS sequence"/>
</dbReference>
<dbReference type="RefSeq" id="WP_290197885.1">
    <property type="nucleotide sequence ID" value="NZ_CP047654.1"/>
</dbReference>
<gene>
    <name evidence="11" type="ORF">J2S39_000570</name>
</gene>
<dbReference type="SUPFAM" id="SSF51735">
    <property type="entry name" value="NAD(P)-binding Rossmann-fold domains"/>
    <property type="match status" value="1"/>
</dbReference>
<evidence type="ECO:0000256" key="4">
    <source>
        <dbReference type="ARBA" id="ARBA00022963"/>
    </source>
</evidence>
<dbReference type="EMBL" id="JAVDXZ010000001">
    <property type="protein sequence ID" value="MDR7328894.1"/>
    <property type="molecule type" value="Genomic_DNA"/>
</dbReference>
<comment type="catalytic activity">
    <reaction evidence="8">
        <text>a (3S)-3-hydroxyacyl-CoA + NAD(+) = a 3-oxoacyl-CoA + NADH + H(+)</text>
        <dbReference type="Rhea" id="RHEA:22432"/>
        <dbReference type="ChEBI" id="CHEBI:15378"/>
        <dbReference type="ChEBI" id="CHEBI:57318"/>
        <dbReference type="ChEBI" id="CHEBI:57540"/>
        <dbReference type="ChEBI" id="CHEBI:57945"/>
        <dbReference type="ChEBI" id="CHEBI:90726"/>
        <dbReference type="EC" id="1.1.1.35"/>
    </reaction>
</comment>
<evidence type="ECO:0000259" key="9">
    <source>
        <dbReference type="Pfam" id="PF00725"/>
    </source>
</evidence>
<dbReference type="InterPro" id="IPR036291">
    <property type="entry name" value="NAD(P)-bd_dom_sf"/>
</dbReference>
<evidence type="ECO:0000256" key="8">
    <source>
        <dbReference type="ARBA" id="ARBA00049556"/>
    </source>
</evidence>
<dbReference type="SUPFAM" id="SSF52096">
    <property type="entry name" value="ClpP/crotonase"/>
    <property type="match status" value="1"/>
</dbReference>
<comment type="caution">
    <text evidence="11">The sequence shown here is derived from an EMBL/GenBank/DDBJ whole genome shotgun (WGS) entry which is preliminary data.</text>
</comment>
<dbReference type="EC" id="1.1.1.35" evidence="11"/>
<evidence type="ECO:0000256" key="3">
    <source>
        <dbReference type="ARBA" id="ARBA00022832"/>
    </source>
</evidence>
<protein>
    <submittedName>
        <fullName evidence="11">3-hydroxyacyl-CoA dehydrogenase</fullName>
        <ecNumber evidence="11">1.1.1.35</ecNumber>
    </submittedName>
</protein>
<keyword evidence="3" id="KW-0276">Fatty acid metabolism</keyword>
<keyword evidence="5 11" id="KW-0560">Oxidoreductase</keyword>
<dbReference type="GO" id="GO:0003857">
    <property type="term" value="F:(3S)-3-hydroxyacyl-CoA dehydrogenase (NAD+) activity"/>
    <property type="evidence" value="ECO:0007669"/>
    <property type="project" value="UniProtKB-EC"/>
</dbReference>
<dbReference type="SUPFAM" id="SSF48179">
    <property type="entry name" value="6-phosphogluconate dehydrogenase C-terminal domain-like"/>
    <property type="match status" value="2"/>
</dbReference>
<feature type="domain" description="3-hydroxyacyl-CoA dehydrogenase C-terminal" evidence="9">
    <location>
        <begin position="175"/>
        <end position="277"/>
    </location>
</feature>
<evidence type="ECO:0000313" key="12">
    <source>
        <dbReference type="Proteomes" id="UP001180840"/>
    </source>
</evidence>
<dbReference type="InterPro" id="IPR008927">
    <property type="entry name" value="6-PGluconate_DH-like_C_sf"/>
</dbReference>
<keyword evidence="12" id="KW-1185">Reference proteome</keyword>
<dbReference type="Gene3D" id="3.40.50.720">
    <property type="entry name" value="NAD(P)-binding Rossmann-like Domain"/>
    <property type="match status" value="1"/>
</dbReference>
<dbReference type="Gene3D" id="3.90.226.10">
    <property type="entry name" value="2-enoyl-CoA Hydratase, Chain A, domain 1"/>
    <property type="match status" value="1"/>
</dbReference>
<dbReference type="Pfam" id="PF00378">
    <property type="entry name" value="ECH_1"/>
    <property type="match status" value="1"/>
</dbReference>
<evidence type="ECO:0000313" key="11">
    <source>
        <dbReference type="EMBL" id="MDR7328894.1"/>
    </source>
</evidence>
<feature type="domain" description="3-hydroxyacyl-CoA dehydrogenase NAD binding" evidence="10">
    <location>
        <begin position="5"/>
        <end position="158"/>
    </location>
</feature>
<dbReference type="Gene3D" id="1.10.1040.50">
    <property type="match status" value="1"/>
</dbReference>
<name>A0ABU1ZVD8_9CORY</name>
<evidence type="ECO:0000256" key="5">
    <source>
        <dbReference type="ARBA" id="ARBA00023002"/>
    </source>
</evidence>
<accession>A0ABU1ZVD8</accession>
<dbReference type="InterPro" id="IPR006176">
    <property type="entry name" value="3-OHacyl-CoA_DH_NAD-bd"/>
</dbReference>
<dbReference type="InterPro" id="IPR001753">
    <property type="entry name" value="Enoyl-CoA_hydra/iso"/>
</dbReference>
<comment type="pathway">
    <text evidence="1">Lipid metabolism; fatty acid beta-oxidation.</text>
</comment>
<evidence type="ECO:0000259" key="10">
    <source>
        <dbReference type="Pfam" id="PF02737"/>
    </source>
</evidence>
<dbReference type="InterPro" id="IPR029045">
    <property type="entry name" value="ClpP/crotonase-like_dom_sf"/>
</dbReference>
<dbReference type="InterPro" id="IPR006108">
    <property type="entry name" value="3HC_DH_C"/>
</dbReference>
<evidence type="ECO:0000256" key="6">
    <source>
        <dbReference type="ARBA" id="ARBA00023027"/>
    </source>
</evidence>
<proteinExistence type="inferred from homology"/>
<dbReference type="CDD" id="cd06558">
    <property type="entry name" value="crotonase-like"/>
    <property type="match status" value="1"/>
</dbReference>
<dbReference type="PANTHER" id="PTHR48075">
    <property type="entry name" value="3-HYDROXYACYL-COA DEHYDROGENASE FAMILY PROTEIN"/>
    <property type="match status" value="1"/>
</dbReference>
<organism evidence="11 12">
    <name type="scientific">Corynebacterium guangdongense</name>
    <dbReference type="NCBI Taxonomy" id="1783348"/>
    <lineage>
        <taxon>Bacteria</taxon>
        <taxon>Bacillati</taxon>
        <taxon>Actinomycetota</taxon>
        <taxon>Actinomycetes</taxon>
        <taxon>Mycobacteriales</taxon>
        <taxon>Corynebacteriaceae</taxon>
        <taxon>Corynebacterium</taxon>
    </lineage>
</organism>
<sequence>MTRTFAVIGAGSMGSGIAAHMANAGHRVILLDQSEEIARTGVERQVAHGGFYDPAFAERITTGSIDADLPLLADAEWIVEAIVENLDAKRGLYAQIAPHRQPGALVTSNTSTIPLAALTEGLDEDFRAHFGITHFFNPPRLMRLVEVVGPAGTALASVLREELGKHVLPCRDTPGFIANRIGSFWMSAGASIALDRGLDIELADAAFAKPVGVPRTGIFGLFDYIGLQVVPGIWDSLLGALDDGDAFHRYEGLVTSPPLSWLLEQGYTGRTGASGFWRGRGEVLDPAALDYRPVRPVADPVTEVRGIARAIDVDSAGGRYVWEVFATTLAYCCQVAPEIADTVADIDAAMELGYSWKQGPFRMADEVGLDRLRERFTAEGRPIPPLLADAAVFYPAPGHALGTDGTVRELPAGPPSFAELTREAEVVFRNDGAVVHRLADGVGVFSMTTPMNSCTEDVIAALRGVGDLGLKALVIGNDQRTIFSAGANLPQLAEAAQSGDVAVARRVIRAGSDVMRALRRLPIPVVAAARGAALGGGAELLLHCDRVVAHTELRVGFPERLVGLIPAWNGSVRVLQLMVERGVDNPHQAAFDLIMAATPTDNAVEARNRGLLDARDVLLMNPDAVPERALALARELVDGYRAPVDPPLPLTRHALDSAWRGEDVAEADRDIAAGLAGVYAGEGEISVDELAAREGETGARLIIRPKNAARAAHMAAHRRPLKDS</sequence>
<keyword evidence="6" id="KW-0520">NAD</keyword>
<dbReference type="Pfam" id="PF02737">
    <property type="entry name" value="3HCDH_N"/>
    <property type="match status" value="1"/>
</dbReference>
<evidence type="ECO:0000256" key="7">
    <source>
        <dbReference type="ARBA" id="ARBA00023098"/>
    </source>
</evidence>
<evidence type="ECO:0000256" key="2">
    <source>
        <dbReference type="ARBA" id="ARBA00009463"/>
    </source>
</evidence>
<feature type="domain" description="3-hydroxyacyl-CoA dehydrogenase C-terminal" evidence="9">
    <location>
        <begin position="324"/>
        <end position="372"/>
    </location>
</feature>
<dbReference type="PANTHER" id="PTHR48075:SF7">
    <property type="entry name" value="3-HYDROXYACYL-COA DEHYDROGENASE-RELATED"/>
    <property type="match status" value="1"/>
</dbReference>
<comment type="similarity">
    <text evidence="2">Belongs to the 3-hydroxyacyl-CoA dehydrogenase family.</text>
</comment>
<dbReference type="Pfam" id="PF00725">
    <property type="entry name" value="3HCDH"/>
    <property type="match status" value="2"/>
</dbReference>
<evidence type="ECO:0000256" key="1">
    <source>
        <dbReference type="ARBA" id="ARBA00005005"/>
    </source>
</evidence>
<keyword evidence="7" id="KW-0443">Lipid metabolism</keyword>
<keyword evidence="4" id="KW-0442">Lipid degradation</keyword>